<dbReference type="InterPro" id="IPR043198">
    <property type="entry name" value="Cyclin/Ssn8"/>
</dbReference>
<organism evidence="3 4">
    <name type="scientific">Basidiobolus meristosporus CBS 931.73</name>
    <dbReference type="NCBI Taxonomy" id="1314790"/>
    <lineage>
        <taxon>Eukaryota</taxon>
        <taxon>Fungi</taxon>
        <taxon>Fungi incertae sedis</taxon>
        <taxon>Zoopagomycota</taxon>
        <taxon>Entomophthoromycotina</taxon>
        <taxon>Basidiobolomycetes</taxon>
        <taxon>Basidiobolales</taxon>
        <taxon>Basidiobolaceae</taxon>
        <taxon>Basidiobolus</taxon>
    </lineage>
</organism>
<evidence type="ECO:0000313" key="4">
    <source>
        <dbReference type="Proteomes" id="UP000193498"/>
    </source>
</evidence>
<keyword evidence="1" id="KW-0195">Cyclin</keyword>
<dbReference type="EMBL" id="MCFE01000156">
    <property type="protein sequence ID" value="ORX96369.1"/>
    <property type="molecule type" value="Genomic_DNA"/>
</dbReference>
<evidence type="ECO:0000313" key="3">
    <source>
        <dbReference type="EMBL" id="ORX96369.1"/>
    </source>
</evidence>
<feature type="domain" description="Cyclin-like" evidence="2">
    <location>
        <begin position="37"/>
        <end position="147"/>
    </location>
</feature>
<dbReference type="InterPro" id="IPR036915">
    <property type="entry name" value="Cyclin-like_sf"/>
</dbReference>
<sequence length="248" mass="28942">MELNDWLFTQEDLAHSPTICDGLSWEKEQRLRQKGIDFIVKIGQSLQLFPTTTYIAGLYFHRFYTRQSFRTYHHYDLAGACLYVAIKAEEDFREHCPEEIAKQTCRLFQECTMVSLKTREHPKNDSLDQDVIRWQETIYYHEEILLETLCFDLHLDLPYKYLFEALKRCGASQKHTLLATRIASDFIRTPLCLLYSSKVLAGVAISQSCQLLQNPLIDQQTLKPWREVLGLEPTLIKEATETSNQVTL</sequence>
<proteinExistence type="inferred from homology"/>
<dbReference type="InterPro" id="IPR006671">
    <property type="entry name" value="Cyclin_N"/>
</dbReference>
<dbReference type="PIRSF" id="PIRSF028758">
    <property type="entry name" value="Cyclin, C/H/G types"/>
    <property type="match status" value="1"/>
</dbReference>
<dbReference type="SMART" id="SM00385">
    <property type="entry name" value="CYCLIN"/>
    <property type="match status" value="2"/>
</dbReference>
<dbReference type="GO" id="GO:0006357">
    <property type="term" value="P:regulation of transcription by RNA polymerase II"/>
    <property type="evidence" value="ECO:0007669"/>
    <property type="project" value="InterPro"/>
</dbReference>
<dbReference type="SUPFAM" id="SSF47954">
    <property type="entry name" value="Cyclin-like"/>
    <property type="match status" value="2"/>
</dbReference>
<accession>A0A1Y1YEF6</accession>
<dbReference type="Pfam" id="PF00134">
    <property type="entry name" value="Cyclin_N"/>
    <property type="match status" value="1"/>
</dbReference>
<comment type="caution">
    <text evidence="3">The sequence shown here is derived from an EMBL/GenBank/DDBJ whole genome shotgun (WGS) entry which is preliminary data.</text>
</comment>
<evidence type="ECO:0000259" key="2">
    <source>
        <dbReference type="SMART" id="SM00385"/>
    </source>
</evidence>
<name>A0A1Y1YEF6_9FUNG</name>
<dbReference type="Gene3D" id="1.10.472.10">
    <property type="entry name" value="Cyclin-like"/>
    <property type="match status" value="2"/>
</dbReference>
<dbReference type="PANTHER" id="PTHR10026">
    <property type="entry name" value="CYCLIN"/>
    <property type="match status" value="1"/>
</dbReference>
<dbReference type="InParanoid" id="A0A1Y1YEF6"/>
<evidence type="ECO:0000256" key="1">
    <source>
        <dbReference type="RuleBase" id="RU000383"/>
    </source>
</evidence>
<dbReference type="STRING" id="1314790.A0A1Y1YEF6"/>
<comment type="similarity">
    <text evidence="1">Belongs to the cyclin family.</text>
</comment>
<dbReference type="Proteomes" id="UP000193498">
    <property type="component" value="Unassembled WGS sequence"/>
</dbReference>
<dbReference type="AlphaFoldDB" id="A0A1Y1YEF6"/>
<keyword evidence="4" id="KW-1185">Reference proteome</keyword>
<reference evidence="3 4" key="1">
    <citation type="submission" date="2016-07" db="EMBL/GenBank/DDBJ databases">
        <title>Pervasive Adenine N6-methylation of Active Genes in Fungi.</title>
        <authorList>
            <consortium name="DOE Joint Genome Institute"/>
            <person name="Mondo S.J."/>
            <person name="Dannebaum R.O."/>
            <person name="Kuo R.C."/>
            <person name="Labutti K."/>
            <person name="Haridas S."/>
            <person name="Kuo A."/>
            <person name="Salamov A."/>
            <person name="Ahrendt S.R."/>
            <person name="Lipzen A."/>
            <person name="Sullivan W."/>
            <person name="Andreopoulos W.B."/>
            <person name="Clum A."/>
            <person name="Lindquist E."/>
            <person name="Daum C."/>
            <person name="Ramamoorthy G.K."/>
            <person name="Gryganskyi A."/>
            <person name="Culley D."/>
            <person name="Magnuson J.K."/>
            <person name="James T.Y."/>
            <person name="O'Malley M.A."/>
            <person name="Stajich J.E."/>
            <person name="Spatafora J.W."/>
            <person name="Visel A."/>
            <person name="Grigoriev I.V."/>
        </authorList>
    </citation>
    <scope>NUCLEOTIDE SEQUENCE [LARGE SCALE GENOMIC DNA]</scope>
    <source>
        <strain evidence="3 4">CBS 931.73</strain>
    </source>
</reference>
<protein>
    <submittedName>
        <fullName evidence="3">Cyclin-like protein</fullName>
    </submittedName>
</protein>
<feature type="domain" description="Cyclin-like" evidence="2">
    <location>
        <begin position="160"/>
        <end position="245"/>
    </location>
</feature>
<gene>
    <name evidence="3" type="ORF">K493DRAFT_314537</name>
</gene>
<dbReference type="OrthoDB" id="25002at2759"/>
<dbReference type="GO" id="GO:0016538">
    <property type="term" value="F:cyclin-dependent protein serine/threonine kinase regulator activity"/>
    <property type="evidence" value="ECO:0007669"/>
    <property type="project" value="InterPro"/>
</dbReference>
<dbReference type="InterPro" id="IPR013763">
    <property type="entry name" value="Cyclin-like_dom"/>
</dbReference>